<dbReference type="Gene3D" id="3.40.640.10">
    <property type="entry name" value="Type I PLP-dependent aspartate aminotransferase-like (Major domain)"/>
    <property type="match status" value="1"/>
</dbReference>
<evidence type="ECO:0000256" key="3">
    <source>
        <dbReference type="ARBA" id="ARBA00022576"/>
    </source>
</evidence>
<evidence type="ECO:0000313" key="8">
    <source>
        <dbReference type="EMBL" id="HJA78415.1"/>
    </source>
</evidence>
<keyword evidence="4 6" id="KW-0808">Transferase</keyword>
<dbReference type="InterPro" id="IPR015422">
    <property type="entry name" value="PyrdxlP-dep_Trfase_small"/>
</dbReference>
<dbReference type="InterPro" id="IPR004839">
    <property type="entry name" value="Aminotransferase_I/II_large"/>
</dbReference>
<sequence>MQISERLRTIKPSLTLSVNTRAMELREQGVQVTSLAVGEPDFPTPKHICDAAKAAIDANFCRYTPVPGIAELRQAVAGYFKKVYDADIKAENTIISAGGKHALYNFIQATINPGDEVLIPAPYWLSYPDIVCLAGGVPVVVQASAAQGFKVTPAMLDAKTSERTRLLILNSPSNPTGAVYTAGELDALLAWAHERGIFVLCDEIYDQLVFAPAKMASAIHHFVRRPDEIAILGGLSKSFAMTGWRVGYLVAHPELIRKISGMQGHSTSNICSIAQKAAVAALNGPLDCLKPMLEAFQRRRDLAMRVIRDWPWAVCPQPDGAFYLFVDVSGCYGGSVKNSTELCTRLLDEAHVALVPGAAFGDDNCIRFSYAVADEVLAQALEASGKVMAKLAAEK</sequence>
<comment type="cofactor">
    <cofactor evidence="1 6">
        <name>pyridoxal 5'-phosphate</name>
        <dbReference type="ChEBI" id="CHEBI:597326"/>
    </cofactor>
</comment>
<dbReference type="SUPFAM" id="SSF53383">
    <property type="entry name" value="PLP-dependent transferases"/>
    <property type="match status" value="1"/>
</dbReference>
<dbReference type="PRINTS" id="PR00753">
    <property type="entry name" value="ACCSYNTHASE"/>
</dbReference>
<organism evidence="8 9">
    <name type="scientific">Candidatus Desulfovibrio intestinavium</name>
    <dbReference type="NCBI Taxonomy" id="2838534"/>
    <lineage>
        <taxon>Bacteria</taxon>
        <taxon>Pseudomonadati</taxon>
        <taxon>Thermodesulfobacteriota</taxon>
        <taxon>Desulfovibrionia</taxon>
        <taxon>Desulfovibrionales</taxon>
        <taxon>Desulfovibrionaceae</taxon>
        <taxon>Desulfovibrio</taxon>
    </lineage>
</organism>
<evidence type="ECO:0000256" key="4">
    <source>
        <dbReference type="ARBA" id="ARBA00022679"/>
    </source>
</evidence>
<evidence type="ECO:0000259" key="7">
    <source>
        <dbReference type="Pfam" id="PF00155"/>
    </source>
</evidence>
<dbReference type="CDD" id="cd00609">
    <property type="entry name" value="AAT_like"/>
    <property type="match status" value="1"/>
</dbReference>
<dbReference type="InterPro" id="IPR015421">
    <property type="entry name" value="PyrdxlP-dep_Trfase_major"/>
</dbReference>
<keyword evidence="3 6" id="KW-0032">Aminotransferase</keyword>
<evidence type="ECO:0000256" key="1">
    <source>
        <dbReference type="ARBA" id="ARBA00001933"/>
    </source>
</evidence>
<gene>
    <name evidence="8" type="ORF">H9784_02420</name>
</gene>
<reference evidence="8" key="2">
    <citation type="submission" date="2021-04" db="EMBL/GenBank/DDBJ databases">
        <authorList>
            <person name="Gilroy R."/>
        </authorList>
    </citation>
    <scope>NUCLEOTIDE SEQUENCE</scope>
    <source>
        <strain evidence="8">5032</strain>
    </source>
</reference>
<dbReference type="InterPro" id="IPR050596">
    <property type="entry name" value="AspAT/PAT-like"/>
</dbReference>
<proteinExistence type="inferred from homology"/>
<dbReference type="InterPro" id="IPR015424">
    <property type="entry name" value="PyrdxlP-dep_Trfase"/>
</dbReference>
<keyword evidence="5" id="KW-0663">Pyridoxal phosphate</keyword>
<dbReference type="PROSITE" id="PS00105">
    <property type="entry name" value="AA_TRANSFER_CLASS_1"/>
    <property type="match status" value="1"/>
</dbReference>
<comment type="similarity">
    <text evidence="2 6">Belongs to the class-I pyridoxal-phosphate-dependent aminotransferase family.</text>
</comment>
<evidence type="ECO:0000256" key="6">
    <source>
        <dbReference type="RuleBase" id="RU000481"/>
    </source>
</evidence>
<dbReference type="InterPro" id="IPR004838">
    <property type="entry name" value="NHTrfase_class1_PyrdxlP-BS"/>
</dbReference>
<evidence type="ECO:0000256" key="5">
    <source>
        <dbReference type="ARBA" id="ARBA00022898"/>
    </source>
</evidence>
<accession>A0A9D2HLS7</accession>
<reference evidence="8" key="1">
    <citation type="journal article" date="2021" name="PeerJ">
        <title>Extensive microbial diversity within the chicken gut microbiome revealed by metagenomics and culture.</title>
        <authorList>
            <person name="Gilroy R."/>
            <person name="Ravi A."/>
            <person name="Getino M."/>
            <person name="Pursley I."/>
            <person name="Horton D.L."/>
            <person name="Alikhan N.F."/>
            <person name="Baker D."/>
            <person name="Gharbi K."/>
            <person name="Hall N."/>
            <person name="Watson M."/>
            <person name="Adriaenssens E.M."/>
            <person name="Foster-Nyarko E."/>
            <person name="Jarju S."/>
            <person name="Secka A."/>
            <person name="Antonio M."/>
            <person name="Oren A."/>
            <person name="Chaudhuri R.R."/>
            <person name="La Ragione R."/>
            <person name="Hildebrand F."/>
            <person name="Pallen M.J."/>
        </authorList>
    </citation>
    <scope>NUCLEOTIDE SEQUENCE</scope>
    <source>
        <strain evidence="8">5032</strain>
    </source>
</reference>
<dbReference type="GO" id="GO:0006520">
    <property type="term" value="P:amino acid metabolic process"/>
    <property type="evidence" value="ECO:0007669"/>
    <property type="project" value="InterPro"/>
</dbReference>
<dbReference type="EC" id="2.6.1.-" evidence="6"/>
<feature type="domain" description="Aminotransferase class I/classII large" evidence="7">
    <location>
        <begin position="31"/>
        <end position="383"/>
    </location>
</feature>
<dbReference type="Proteomes" id="UP000823821">
    <property type="component" value="Unassembled WGS sequence"/>
</dbReference>
<protein>
    <recommendedName>
        <fullName evidence="6">Aminotransferase</fullName>
        <ecNumber evidence="6">2.6.1.-</ecNumber>
    </recommendedName>
</protein>
<dbReference type="PANTHER" id="PTHR46383">
    <property type="entry name" value="ASPARTATE AMINOTRANSFERASE"/>
    <property type="match status" value="1"/>
</dbReference>
<evidence type="ECO:0000256" key="2">
    <source>
        <dbReference type="ARBA" id="ARBA00007441"/>
    </source>
</evidence>
<dbReference type="FunFam" id="3.40.640.10:FF:000033">
    <property type="entry name" value="Aspartate aminotransferase"/>
    <property type="match status" value="1"/>
</dbReference>
<dbReference type="AlphaFoldDB" id="A0A9D2HLS7"/>
<name>A0A9D2HLS7_9BACT</name>
<comment type="caution">
    <text evidence="8">The sequence shown here is derived from an EMBL/GenBank/DDBJ whole genome shotgun (WGS) entry which is preliminary data.</text>
</comment>
<dbReference type="GO" id="GO:0008483">
    <property type="term" value="F:transaminase activity"/>
    <property type="evidence" value="ECO:0007669"/>
    <property type="project" value="UniProtKB-KW"/>
</dbReference>
<dbReference type="EMBL" id="DWZD01000017">
    <property type="protein sequence ID" value="HJA78415.1"/>
    <property type="molecule type" value="Genomic_DNA"/>
</dbReference>
<dbReference type="Pfam" id="PF00155">
    <property type="entry name" value="Aminotran_1_2"/>
    <property type="match status" value="1"/>
</dbReference>
<dbReference type="Gene3D" id="3.90.1150.10">
    <property type="entry name" value="Aspartate Aminotransferase, domain 1"/>
    <property type="match status" value="1"/>
</dbReference>
<evidence type="ECO:0000313" key="9">
    <source>
        <dbReference type="Proteomes" id="UP000823821"/>
    </source>
</evidence>
<dbReference type="GO" id="GO:0030170">
    <property type="term" value="F:pyridoxal phosphate binding"/>
    <property type="evidence" value="ECO:0007669"/>
    <property type="project" value="InterPro"/>
</dbReference>
<dbReference type="PANTHER" id="PTHR46383:SF1">
    <property type="entry name" value="ASPARTATE AMINOTRANSFERASE"/>
    <property type="match status" value="1"/>
</dbReference>